<dbReference type="PANTHER" id="PTHR30514:SF1">
    <property type="entry name" value="HTH-TYPE TRANSCRIPTIONAL REGULATOR HEXR-RELATED"/>
    <property type="match status" value="1"/>
</dbReference>
<dbReference type="SUPFAM" id="SSF46689">
    <property type="entry name" value="Homeodomain-like"/>
    <property type="match status" value="1"/>
</dbReference>
<evidence type="ECO:0000313" key="5">
    <source>
        <dbReference type="EMBL" id="RRJ63267.1"/>
    </source>
</evidence>
<keyword evidence="1" id="KW-0805">Transcription regulation</keyword>
<dbReference type="AlphaFoldDB" id="A0A3P3TYT6"/>
<dbReference type="InterPro" id="IPR000281">
    <property type="entry name" value="HTH_RpiR"/>
</dbReference>
<dbReference type="Gene3D" id="1.10.10.10">
    <property type="entry name" value="Winged helix-like DNA-binding domain superfamily/Winged helix DNA-binding domain"/>
    <property type="match status" value="1"/>
</dbReference>
<gene>
    <name evidence="5" type="ORF">EHV15_10300</name>
</gene>
<keyword evidence="6" id="KW-1185">Reference proteome</keyword>
<sequence>MKIENLISEKYSTFSEGDIFLAKFILSNKELIPKLSITELANQSLTSKSSVLRFAQKLGFSGFTELKNFMKWGNFFSESPIAHSDFGEYIRNSINNTLEHIKDINLHEIHKAIDESEHIYLIGTGLAQQLLAAEMQRVFLGIGKEMQVLPIGMQNNLYQILIERMDESDLLIIFSQSGNNLTLKEALTTPILKNVKILSITADDNNWLAHHSTFHISTQVEPSSMTMLNLNSTYHVVIEMLAYSYIKYKM</sequence>
<proteinExistence type="predicted"/>
<name>A0A3P3TYT6_9BACL</name>
<dbReference type="InterPro" id="IPR046348">
    <property type="entry name" value="SIS_dom_sf"/>
</dbReference>
<dbReference type="GO" id="GO:0097367">
    <property type="term" value="F:carbohydrate derivative binding"/>
    <property type="evidence" value="ECO:0007669"/>
    <property type="project" value="InterPro"/>
</dbReference>
<dbReference type="GO" id="GO:0003700">
    <property type="term" value="F:DNA-binding transcription factor activity"/>
    <property type="evidence" value="ECO:0007669"/>
    <property type="project" value="InterPro"/>
</dbReference>
<dbReference type="OrthoDB" id="6590756at2"/>
<dbReference type="RefSeq" id="WP_128631110.1">
    <property type="nucleotide sequence ID" value="NZ_RRCN01000001.1"/>
</dbReference>
<comment type="caution">
    <text evidence="5">The sequence shown here is derived from an EMBL/GenBank/DDBJ whole genome shotgun (WGS) entry which is preliminary data.</text>
</comment>
<dbReference type="InterPro" id="IPR001347">
    <property type="entry name" value="SIS_dom"/>
</dbReference>
<dbReference type="InterPro" id="IPR035472">
    <property type="entry name" value="RpiR-like_SIS"/>
</dbReference>
<evidence type="ECO:0000256" key="3">
    <source>
        <dbReference type="ARBA" id="ARBA00023163"/>
    </source>
</evidence>
<dbReference type="PANTHER" id="PTHR30514">
    <property type="entry name" value="GLUCOKINASE"/>
    <property type="match status" value="1"/>
</dbReference>
<dbReference type="GO" id="GO:1901135">
    <property type="term" value="P:carbohydrate derivative metabolic process"/>
    <property type="evidence" value="ECO:0007669"/>
    <property type="project" value="InterPro"/>
</dbReference>
<dbReference type="Pfam" id="PF01418">
    <property type="entry name" value="HTH_6"/>
    <property type="match status" value="1"/>
</dbReference>
<dbReference type="Proteomes" id="UP000267017">
    <property type="component" value="Unassembled WGS sequence"/>
</dbReference>
<evidence type="ECO:0000259" key="4">
    <source>
        <dbReference type="PROSITE" id="PS51071"/>
    </source>
</evidence>
<evidence type="ECO:0000256" key="2">
    <source>
        <dbReference type="ARBA" id="ARBA00023125"/>
    </source>
</evidence>
<dbReference type="InterPro" id="IPR036388">
    <property type="entry name" value="WH-like_DNA-bd_sf"/>
</dbReference>
<keyword evidence="3" id="KW-0804">Transcription</keyword>
<dbReference type="InterPro" id="IPR047640">
    <property type="entry name" value="RpiR-like"/>
</dbReference>
<dbReference type="Pfam" id="PF01380">
    <property type="entry name" value="SIS"/>
    <property type="match status" value="1"/>
</dbReference>
<evidence type="ECO:0000256" key="1">
    <source>
        <dbReference type="ARBA" id="ARBA00023015"/>
    </source>
</evidence>
<dbReference type="SUPFAM" id="SSF53697">
    <property type="entry name" value="SIS domain"/>
    <property type="match status" value="1"/>
</dbReference>
<dbReference type="EMBL" id="RRCN01000001">
    <property type="protein sequence ID" value="RRJ63267.1"/>
    <property type="molecule type" value="Genomic_DNA"/>
</dbReference>
<reference evidence="5 6" key="1">
    <citation type="submission" date="2018-11" db="EMBL/GenBank/DDBJ databases">
        <title>Genome sequencing of Paenibacillus sp. KCOM 3021 (= ChDC PVNT-B20).</title>
        <authorList>
            <person name="Kook J.-K."/>
            <person name="Park S.-N."/>
            <person name="Lim Y.K."/>
        </authorList>
    </citation>
    <scope>NUCLEOTIDE SEQUENCE [LARGE SCALE GENOMIC DNA]</scope>
    <source>
        <strain evidence="5 6">KCOM 3021</strain>
    </source>
</reference>
<dbReference type="CDD" id="cd05013">
    <property type="entry name" value="SIS_RpiR"/>
    <property type="match status" value="1"/>
</dbReference>
<protein>
    <submittedName>
        <fullName evidence="5">MurR/RpiR family transcriptional regulator</fullName>
    </submittedName>
</protein>
<dbReference type="InterPro" id="IPR009057">
    <property type="entry name" value="Homeodomain-like_sf"/>
</dbReference>
<feature type="domain" description="HTH rpiR-type" evidence="4">
    <location>
        <begin position="1"/>
        <end position="77"/>
    </location>
</feature>
<dbReference type="Gene3D" id="3.40.50.10490">
    <property type="entry name" value="Glucose-6-phosphate isomerase like protein, domain 1"/>
    <property type="match status" value="1"/>
</dbReference>
<dbReference type="GO" id="GO:0003677">
    <property type="term" value="F:DNA binding"/>
    <property type="evidence" value="ECO:0007669"/>
    <property type="project" value="UniProtKB-KW"/>
</dbReference>
<accession>A0A3P3TYT6</accession>
<organism evidence="5 6">
    <name type="scientific">Paenibacillus oralis</name>
    <dbReference type="NCBI Taxonomy" id="2490856"/>
    <lineage>
        <taxon>Bacteria</taxon>
        <taxon>Bacillati</taxon>
        <taxon>Bacillota</taxon>
        <taxon>Bacilli</taxon>
        <taxon>Bacillales</taxon>
        <taxon>Paenibacillaceae</taxon>
        <taxon>Paenibacillus</taxon>
    </lineage>
</organism>
<evidence type="ECO:0000313" key="6">
    <source>
        <dbReference type="Proteomes" id="UP000267017"/>
    </source>
</evidence>
<keyword evidence="2" id="KW-0238">DNA-binding</keyword>
<dbReference type="PROSITE" id="PS51071">
    <property type="entry name" value="HTH_RPIR"/>
    <property type="match status" value="1"/>
</dbReference>